<evidence type="ECO:0000256" key="3">
    <source>
        <dbReference type="ARBA" id="ARBA00022475"/>
    </source>
</evidence>
<dbReference type="InterPro" id="IPR018076">
    <property type="entry name" value="T2SS_GspF_dom"/>
</dbReference>
<gene>
    <name evidence="9" type="ORF">JCM31185_11500</name>
</gene>
<feature type="transmembrane region" description="Helical" evidence="7">
    <location>
        <begin position="172"/>
        <end position="195"/>
    </location>
</feature>
<protein>
    <submittedName>
        <fullName evidence="9">Secretion protein F</fullName>
    </submittedName>
</protein>
<dbReference type="Gene3D" id="1.20.81.30">
    <property type="entry name" value="Type II secretion system (T2SS), domain F"/>
    <property type="match status" value="2"/>
</dbReference>
<evidence type="ECO:0000313" key="9">
    <source>
        <dbReference type="EMBL" id="GKT05862.1"/>
    </source>
</evidence>
<evidence type="ECO:0000256" key="5">
    <source>
        <dbReference type="ARBA" id="ARBA00022989"/>
    </source>
</evidence>
<accession>A0ABQ5JSS6</accession>
<keyword evidence="3" id="KW-1003">Cell membrane</keyword>
<keyword evidence="4 7" id="KW-0812">Transmembrane</keyword>
<evidence type="ECO:0000256" key="7">
    <source>
        <dbReference type="SAM" id="Phobius"/>
    </source>
</evidence>
<proteinExistence type="inferred from homology"/>
<feature type="domain" description="Type II secretion system protein GspF" evidence="8">
    <location>
        <begin position="227"/>
        <end position="346"/>
    </location>
</feature>
<feature type="transmembrane region" description="Helical" evidence="7">
    <location>
        <begin position="132"/>
        <end position="152"/>
    </location>
</feature>
<dbReference type="PANTHER" id="PTHR30012">
    <property type="entry name" value="GENERAL SECRETION PATHWAY PROTEIN"/>
    <property type="match status" value="1"/>
</dbReference>
<sequence>MRSINQSLMVKLHLTWPKHFEQVDQKKISRLHTAQAAQFFSLMADVLAVGFSLREGLNFARIMLPRLGKQLTWLQKRLSSGEAFAAAIKPLVDVDVYYQIKIAEENGALTEVMTNLGNYLALRSQQQQKIRLALRYPLFILLGLGILLIGVKEALLPELQALNPQLVLRSPWMMPMLWLLIALIIGLILVSVWVLRQPRLRRLEIGAHVPVIGPVLQLYWHYYLSMNLGLLMGSGLQTRDVLQLLLSYQQQSVLQQLAAKLDKHLRTGAELNRFVDQHHFLPNSFKIFFSKGLTSAQLAKDLQADAMLTYQRLFRKIESMIGLIQPILFAVIGLAIVGLYLSLLLPMYQTIGGLS</sequence>
<evidence type="ECO:0000256" key="4">
    <source>
        <dbReference type="ARBA" id="ARBA00022692"/>
    </source>
</evidence>
<organism evidence="9 10">
    <name type="scientific">Furfurilactobacillus curtus</name>
    <dbReference type="NCBI Taxonomy" id="1746200"/>
    <lineage>
        <taxon>Bacteria</taxon>
        <taxon>Bacillati</taxon>
        <taxon>Bacillota</taxon>
        <taxon>Bacilli</taxon>
        <taxon>Lactobacillales</taxon>
        <taxon>Lactobacillaceae</taxon>
        <taxon>Furfurilactobacillus</taxon>
    </lineage>
</organism>
<feature type="transmembrane region" description="Helical" evidence="7">
    <location>
        <begin position="321"/>
        <end position="345"/>
    </location>
</feature>
<keyword evidence="6 7" id="KW-0472">Membrane</keyword>
<evidence type="ECO:0000256" key="1">
    <source>
        <dbReference type="ARBA" id="ARBA00004651"/>
    </source>
</evidence>
<keyword evidence="5 7" id="KW-1133">Transmembrane helix</keyword>
<dbReference type="PANTHER" id="PTHR30012:SF0">
    <property type="entry name" value="TYPE II SECRETION SYSTEM PROTEIN F-RELATED"/>
    <property type="match status" value="1"/>
</dbReference>
<comment type="caution">
    <text evidence="9">The sequence shown here is derived from an EMBL/GenBank/DDBJ whole genome shotgun (WGS) entry which is preliminary data.</text>
</comment>
<comment type="similarity">
    <text evidence="2">Belongs to the GSP F family.</text>
</comment>
<name>A0ABQ5JSS6_9LACO</name>
<dbReference type="Pfam" id="PF00482">
    <property type="entry name" value="T2SSF"/>
    <property type="match status" value="2"/>
</dbReference>
<dbReference type="EMBL" id="BQXO01000003">
    <property type="protein sequence ID" value="GKT05862.1"/>
    <property type="molecule type" value="Genomic_DNA"/>
</dbReference>
<dbReference type="Proteomes" id="UP001628078">
    <property type="component" value="Unassembled WGS sequence"/>
</dbReference>
<dbReference type="InterPro" id="IPR003004">
    <property type="entry name" value="GspF/PilC"/>
</dbReference>
<reference evidence="9 10" key="1">
    <citation type="submission" date="2022-03" db="EMBL/GenBank/DDBJ databases">
        <title>Draft genome sequence of Furfurilactobacillus curtus JCM 31185.</title>
        <authorList>
            <person name="Suzuki S."/>
            <person name="Endo A."/>
            <person name="Kajikawa A."/>
        </authorList>
    </citation>
    <scope>NUCLEOTIDE SEQUENCE [LARGE SCALE GENOMIC DNA]</scope>
    <source>
        <strain evidence="9 10">JCM 31185</strain>
    </source>
</reference>
<evidence type="ECO:0000313" key="10">
    <source>
        <dbReference type="Proteomes" id="UP001628078"/>
    </source>
</evidence>
<evidence type="ECO:0000256" key="6">
    <source>
        <dbReference type="ARBA" id="ARBA00023136"/>
    </source>
</evidence>
<feature type="domain" description="Type II secretion system protein GspF" evidence="8">
    <location>
        <begin position="39"/>
        <end position="151"/>
    </location>
</feature>
<keyword evidence="10" id="KW-1185">Reference proteome</keyword>
<comment type="subcellular location">
    <subcellularLocation>
        <location evidence="1">Cell membrane</location>
        <topology evidence="1">Multi-pass membrane protein</topology>
    </subcellularLocation>
</comment>
<dbReference type="InterPro" id="IPR042094">
    <property type="entry name" value="T2SS_GspF_sf"/>
</dbReference>
<evidence type="ECO:0000256" key="2">
    <source>
        <dbReference type="ARBA" id="ARBA00005745"/>
    </source>
</evidence>
<evidence type="ECO:0000259" key="8">
    <source>
        <dbReference type="Pfam" id="PF00482"/>
    </source>
</evidence>